<evidence type="ECO:0000313" key="2">
    <source>
        <dbReference type="EMBL" id="EHI61166.1"/>
    </source>
</evidence>
<gene>
    <name evidence="2" type="ORF">HMPREF9473_00781</name>
</gene>
<sequence>MENRQSQLLPFERNRYYAGKLLTSMDFEAEQDYMINQRRFTNSLVLGQGILCGLSVFNLDDFSIMIESGAAVDGRGREIVIEKSLVKKLSAIDGFEGLTGSRALLCLAYSEEEVHPVYAVNRQERNQEYECNRISEGYRLFLVDAPAAVADYRMETEFYSTALLYGDEDYTVVLTVPSIVSSGRKVKFSLRIGKLRESSADIQVDAVLAAPAFTAVDGGHELKIQTGNVHLDAGESRTFEYWLTAENREYESTSVIAGEQDIRVSGDGRLAVRGSAVNLRTSIQNITPENLVTREIGKLNLEMRLLGQKADFVPLAEFSLMRTDNAYIIDGVQENGVKRYIPVPAQESLRTEFQSCFGEVQEEKGQEEQKPEREEMQPASRGREPVWVSGTCEIPLGMRAKKGSIKYSGEIVHGLGKGEVLVQLGVYYLKEDAALGKEGGHTVFGVSELFTGRDKAGVPRVETAVRVANDKGSFTVAVRLLEDSQAAVLHLKWMAVRCSPEEETAGEASGSGIVAETPTVIMEPGSSHYFGVRFQNMEPCSLAYELTEENSGEISKDGIYTAPAREGIYEIYIRCERYPAIGTYAYAAVRKPGGIE</sequence>
<dbReference type="RefSeq" id="WP_006778767.1">
    <property type="nucleotide sequence ID" value="NZ_CP040506.1"/>
</dbReference>
<keyword evidence="3" id="KW-1185">Reference proteome</keyword>
<reference evidence="2 3" key="1">
    <citation type="submission" date="2011-08" db="EMBL/GenBank/DDBJ databases">
        <title>The Genome Sequence of Clostridium hathewayi WAL-18680.</title>
        <authorList>
            <consortium name="The Broad Institute Genome Sequencing Platform"/>
            <person name="Earl A."/>
            <person name="Ward D."/>
            <person name="Feldgarden M."/>
            <person name="Gevers D."/>
            <person name="Finegold S.M."/>
            <person name="Summanen P.H."/>
            <person name="Molitoris D.R."/>
            <person name="Song M."/>
            <person name="Daigneault M."/>
            <person name="Allen-Vercoe E."/>
            <person name="Young S.K."/>
            <person name="Zeng Q."/>
            <person name="Gargeya S."/>
            <person name="Fitzgerald M."/>
            <person name="Haas B."/>
            <person name="Abouelleil A."/>
            <person name="Alvarado L."/>
            <person name="Arachchi H.M."/>
            <person name="Berlin A."/>
            <person name="Brown A."/>
            <person name="Chapman S.B."/>
            <person name="Chen Z."/>
            <person name="Dunbar C."/>
            <person name="Freedman E."/>
            <person name="Gearin G."/>
            <person name="Gellesch M."/>
            <person name="Goldberg J."/>
            <person name="Griggs A."/>
            <person name="Gujja S."/>
            <person name="Heiman D."/>
            <person name="Howarth C."/>
            <person name="Larson L."/>
            <person name="Lui A."/>
            <person name="MacDonald P.J.P."/>
            <person name="Montmayeur A."/>
            <person name="Murphy C."/>
            <person name="Neiman D."/>
            <person name="Pearson M."/>
            <person name="Priest M."/>
            <person name="Roberts A."/>
            <person name="Saif S."/>
            <person name="Shea T."/>
            <person name="Shenoy N."/>
            <person name="Sisk P."/>
            <person name="Stolte C."/>
            <person name="Sykes S."/>
            <person name="Wortman J."/>
            <person name="Nusbaum C."/>
            <person name="Birren B."/>
        </authorList>
    </citation>
    <scope>NUCLEOTIDE SEQUENCE [LARGE SCALE GENOMIC DNA]</scope>
    <source>
        <strain evidence="2 3">WAL-18680</strain>
    </source>
</reference>
<proteinExistence type="predicted"/>
<feature type="region of interest" description="Disordered" evidence="1">
    <location>
        <begin position="360"/>
        <end position="384"/>
    </location>
</feature>
<evidence type="ECO:0000256" key="1">
    <source>
        <dbReference type="SAM" id="MobiDB-lite"/>
    </source>
</evidence>
<dbReference type="AlphaFoldDB" id="G5IBK3"/>
<feature type="compositionally biased region" description="Basic and acidic residues" evidence="1">
    <location>
        <begin position="361"/>
        <end position="384"/>
    </location>
</feature>
<evidence type="ECO:0000313" key="3">
    <source>
        <dbReference type="Proteomes" id="UP000005384"/>
    </source>
</evidence>
<name>G5IBK3_9FIRM</name>
<comment type="caution">
    <text evidence="2">The sequence shown here is derived from an EMBL/GenBank/DDBJ whole genome shotgun (WGS) entry which is preliminary data.</text>
</comment>
<dbReference type="OrthoDB" id="1982228at2"/>
<dbReference type="PATRIC" id="fig|742737.3.peg.776"/>
<dbReference type="HOGENOM" id="CLU_462878_0_0_9"/>
<dbReference type="EMBL" id="ADLN01000006">
    <property type="protein sequence ID" value="EHI61166.1"/>
    <property type="molecule type" value="Genomic_DNA"/>
</dbReference>
<accession>G5IBK3</accession>
<organism evidence="2 3">
    <name type="scientific">Hungatella hathewayi WAL-18680</name>
    <dbReference type="NCBI Taxonomy" id="742737"/>
    <lineage>
        <taxon>Bacteria</taxon>
        <taxon>Bacillati</taxon>
        <taxon>Bacillota</taxon>
        <taxon>Clostridia</taxon>
        <taxon>Lachnospirales</taxon>
        <taxon>Lachnospiraceae</taxon>
        <taxon>Hungatella</taxon>
    </lineage>
</organism>
<protein>
    <submittedName>
        <fullName evidence="2">Uncharacterized protein</fullName>
    </submittedName>
</protein>
<dbReference type="Proteomes" id="UP000005384">
    <property type="component" value="Unassembled WGS sequence"/>
</dbReference>